<feature type="transmembrane region" description="Helical" evidence="2">
    <location>
        <begin position="123"/>
        <end position="139"/>
    </location>
</feature>
<keyword evidence="2" id="KW-0812">Transmembrane</keyword>
<organism evidence="3 4">
    <name type="scientific">Skeletonema marinoi</name>
    <dbReference type="NCBI Taxonomy" id="267567"/>
    <lineage>
        <taxon>Eukaryota</taxon>
        <taxon>Sar</taxon>
        <taxon>Stramenopiles</taxon>
        <taxon>Ochrophyta</taxon>
        <taxon>Bacillariophyta</taxon>
        <taxon>Coscinodiscophyceae</taxon>
        <taxon>Thalassiosirophycidae</taxon>
        <taxon>Thalassiosirales</taxon>
        <taxon>Skeletonemataceae</taxon>
        <taxon>Skeletonema</taxon>
        <taxon>Skeletonema marinoi-dohrnii complex</taxon>
    </lineage>
</organism>
<feature type="compositionally biased region" description="Polar residues" evidence="1">
    <location>
        <begin position="57"/>
        <end position="70"/>
    </location>
</feature>
<name>A0AAD8Y9I4_9STRA</name>
<evidence type="ECO:0000256" key="2">
    <source>
        <dbReference type="SAM" id="Phobius"/>
    </source>
</evidence>
<feature type="compositionally biased region" description="Basic and acidic residues" evidence="1">
    <location>
        <begin position="274"/>
        <end position="284"/>
    </location>
</feature>
<reference evidence="3" key="1">
    <citation type="submission" date="2023-06" db="EMBL/GenBank/DDBJ databases">
        <title>Survivors Of The Sea: Transcriptome response of Skeletonema marinoi to long-term dormancy.</title>
        <authorList>
            <person name="Pinder M.I.M."/>
            <person name="Kourtchenko O."/>
            <person name="Robertson E.K."/>
            <person name="Larsson T."/>
            <person name="Maumus F."/>
            <person name="Osuna-Cruz C.M."/>
            <person name="Vancaester E."/>
            <person name="Stenow R."/>
            <person name="Vandepoele K."/>
            <person name="Ploug H."/>
            <person name="Bruchert V."/>
            <person name="Godhe A."/>
            <person name="Topel M."/>
        </authorList>
    </citation>
    <scope>NUCLEOTIDE SEQUENCE</scope>
    <source>
        <strain evidence="3">R05AC</strain>
    </source>
</reference>
<dbReference type="Proteomes" id="UP001224775">
    <property type="component" value="Unassembled WGS sequence"/>
</dbReference>
<feature type="region of interest" description="Disordered" evidence="1">
    <location>
        <begin position="263"/>
        <end position="284"/>
    </location>
</feature>
<feature type="region of interest" description="Disordered" evidence="1">
    <location>
        <begin position="57"/>
        <end position="98"/>
    </location>
</feature>
<protein>
    <submittedName>
        <fullName evidence="3">Uncharacterized protein</fullName>
    </submittedName>
</protein>
<evidence type="ECO:0000313" key="4">
    <source>
        <dbReference type="Proteomes" id="UP001224775"/>
    </source>
</evidence>
<keyword evidence="4" id="KW-1185">Reference proteome</keyword>
<keyword evidence="2" id="KW-0472">Membrane</keyword>
<accession>A0AAD8Y9I4</accession>
<gene>
    <name evidence="3" type="ORF">QTG54_006864</name>
</gene>
<feature type="transmembrane region" description="Helical" evidence="2">
    <location>
        <begin position="222"/>
        <end position="242"/>
    </location>
</feature>
<evidence type="ECO:0000313" key="3">
    <source>
        <dbReference type="EMBL" id="KAK1742299.1"/>
    </source>
</evidence>
<dbReference type="EMBL" id="JATAAI010000011">
    <property type="protein sequence ID" value="KAK1742299.1"/>
    <property type="molecule type" value="Genomic_DNA"/>
</dbReference>
<evidence type="ECO:0000256" key="1">
    <source>
        <dbReference type="SAM" id="MobiDB-lite"/>
    </source>
</evidence>
<keyword evidence="2" id="KW-1133">Transmembrane helix</keyword>
<comment type="caution">
    <text evidence="3">The sequence shown here is derived from an EMBL/GenBank/DDBJ whole genome shotgun (WGS) entry which is preliminary data.</text>
</comment>
<sequence>MMSRAACSFLSIDAHHQYCGATSAFHTHQSTNNHNLFRHSDATSSFHGYKHIRRTTTSSSHWSLQAQQDDGNIPSRKRRRRQAKNENTNNDDDDGNSDTITSILFKPVPIPFSDIGKSNKRQTMPAIYSLALIGTIAVLPPITSTMVAIFFGVYLVLLLPILDEYDDISLDKNDEQDNDEKHTIVAAPSVAFLGAVASAALLSPQGLVVSSEDENGLLLSSVPYLLAALVVSCGGYVLFNGVNETAKDTRRWDREEMDALPERRERSFMNQWDDELKEKEDGLN</sequence>
<feature type="transmembrane region" description="Helical" evidence="2">
    <location>
        <begin position="183"/>
        <end position="202"/>
    </location>
</feature>
<dbReference type="AlphaFoldDB" id="A0AAD8Y9I4"/>
<proteinExistence type="predicted"/>